<dbReference type="EMBL" id="GBRH01219966">
    <property type="protein sequence ID" value="JAD77929.1"/>
    <property type="molecule type" value="Transcribed_RNA"/>
</dbReference>
<name>A0A0A9CNM5_ARUDO</name>
<reference evidence="1" key="1">
    <citation type="submission" date="2014-09" db="EMBL/GenBank/DDBJ databases">
        <authorList>
            <person name="Magalhaes I.L.F."/>
            <person name="Oliveira U."/>
            <person name="Santos F.R."/>
            <person name="Vidigal T.H.D.A."/>
            <person name="Brescovit A.D."/>
            <person name="Santos A.J."/>
        </authorList>
    </citation>
    <scope>NUCLEOTIDE SEQUENCE</scope>
    <source>
        <tissue evidence="1">Shoot tissue taken approximately 20 cm above the soil surface</tissue>
    </source>
</reference>
<proteinExistence type="predicted"/>
<dbReference type="AlphaFoldDB" id="A0A0A9CNM5"/>
<protein>
    <submittedName>
        <fullName evidence="1">Uncharacterized protein</fullName>
    </submittedName>
</protein>
<reference evidence="1" key="2">
    <citation type="journal article" date="2015" name="Data Brief">
        <title>Shoot transcriptome of the giant reed, Arundo donax.</title>
        <authorList>
            <person name="Barrero R.A."/>
            <person name="Guerrero F.D."/>
            <person name="Moolhuijzen P."/>
            <person name="Goolsby J.A."/>
            <person name="Tidwell J."/>
            <person name="Bellgard S.E."/>
            <person name="Bellgard M.I."/>
        </authorList>
    </citation>
    <scope>NUCLEOTIDE SEQUENCE</scope>
    <source>
        <tissue evidence="1">Shoot tissue taken approximately 20 cm above the soil surface</tissue>
    </source>
</reference>
<accession>A0A0A9CNM5</accession>
<organism evidence="1">
    <name type="scientific">Arundo donax</name>
    <name type="common">Giant reed</name>
    <name type="synonym">Donax arundinaceus</name>
    <dbReference type="NCBI Taxonomy" id="35708"/>
    <lineage>
        <taxon>Eukaryota</taxon>
        <taxon>Viridiplantae</taxon>
        <taxon>Streptophyta</taxon>
        <taxon>Embryophyta</taxon>
        <taxon>Tracheophyta</taxon>
        <taxon>Spermatophyta</taxon>
        <taxon>Magnoliopsida</taxon>
        <taxon>Liliopsida</taxon>
        <taxon>Poales</taxon>
        <taxon>Poaceae</taxon>
        <taxon>PACMAD clade</taxon>
        <taxon>Arundinoideae</taxon>
        <taxon>Arundineae</taxon>
        <taxon>Arundo</taxon>
    </lineage>
</organism>
<evidence type="ECO:0000313" key="1">
    <source>
        <dbReference type="EMBL" id="JAD77929.1"/>
    </source>
</evidence>
<sequence length="56" mass="6226">MLIESLKILLLADLKEYLHRVAVVVDLGEAAKVALHLVPIPIDHLVLKVLHVEVKP</sequence>